<dbReference type="AlphaFoldDB" id="A0A1H8IKX8"/>
<keyword evidence="2 4" id="KW-0238">DNA-binding</keyword>
<dbReference type="Pfam" id="PF00440">
    <property type="entry name" value="TetR_N"/>
    <property type="match status" value="1"/>
</dbReference>
<dbReference type="EMBL" id="FOCP01000033">
    <property type="protein sequence ID" value="SEN68358.1"/>
    <property type="molecule type" value="Genomic_DNA"/>
</dbReference>
<evidence type="ECO:0000313" key="6">
    <source>
        <dbReference type="EMBL" id="SEN68358.1"/>
    </source>
</evidence>
<dbReference type="SUPFAM" id="SSF48498">
    <property type="entry name" value="Tetracyclin repressor-like, C-terminal domain"/>
    <property type="match status" value="1"/>
</dbReference>
<keyword evidence="3" id="KW-0804">Transcription</keyword>
<evidence type="ECO:0000256" key="4">
    <source>
        <dbReference type="PROSITE-ProRule" id="PRU00335"/>
    </source>
</evidence>
<evidence type="ECO:0000259" key="5">
    <source>
        <dbReference type="PROSITE" id="PS50977"/>
    </source>
</evidence>
<dbReference type="PROSITE" id="PS50977">
    <property type="entry name" value="HTH_TETR_2"/>
    <property type="match status" value="1"/>
</dbReference>
<dbReference type="InterPro" id="IPR001647">
    <property type="entry name" value="HTH_TetR"/>
</dbReference>
<dbReference type="Pfam" id="PF16925">
    <property type="entry name" value="TetR_C_13"/>
    <property type="match status" value="1"/>
</dbReference>
<organism evidence="6 7">
    <name type="scientific">Nitrosomonas marina</name>
    <dbReference type="NCBI Taxonomy" id="917"/>
    <lineage>
        <taxon>Bacteria</taxon>
        <taxon>Pseudomonadati</taxon>
        <taxon>Pseudomonadota</taxon>
        <taxon>Betaproteobacteria</taxon>
        <taxon>Nitrosomonadales</taxon>
        <taxon>Nitrosomonadaceae</taxon>
        <taxon>Nitrosomonas</taxon>
    </lineage>
</organism>
<dbReference type="SUPFAM" id="SSF46689">
    <property type="entry name" value="Homeodomain-like"/>
    <property type="match status" value="1"/>
</dbReference>
<dbReference type="PANTHER" id="PTHR47506:SF1">
    <property type="entry name" value="HTH-TYPE TRANSCRIPTIONAL REGULATOR YJDC"/>
    <property type="match status" value="1"/>
</dbReference>
<evidence type="ECO:0000256" key="1">
    <source>
        <dbReference type="ARBA" id="ARBA00023015"/>
    </source>
</evidence>
<dbReference type="Gene3D" id="1.10.357.10">
    <property type="entry name" value="Tetracycline Repressor, domain 2"/>
    <property type="match status" value="1"/>
</dbReference>
<dbReference type="OrthoDB" id="116240at2"/>
<feature type="domain" description="HTH tetR-type" evidence="5">
    <location>
        <begin position="4"/>
        <end position="64"/>
    </location>
</feature>
<sequence>MTKNSKREQIINVALNLFYKEGFNATGVEKIREVANVSKKTLYNHFKSKDELILVVLRRRDEQFRNNFMRAVERFGTTPAERLVSVFDAADEWFNSKGFCGCMFINASAEFTAADNPIHVASAEHKRLMYEYVKSLAEKAGAENPAELSKQLNLLIEGATVQAHVSGDRNAAQTAKKMGKIFIKSALN</sequence>
<accession>A0A1H8IKX8</accession>
<dbReference type="Proteomes" id="UP000199459">
    <property type="component" value="Unassembled WGS sequence"/>
</dbReference>
<dbReference type="InterPro" id="IPR036271">
    <property type="entry name" value="Tet_transcr_reg_TetR-rel_C_sf"/>
</dbReference>
<proteinExistence type="predicted"/>
<evidence type="ECO:0000256" key="2">
    <source>
        <dbReference type="ARBA" id="ARBA00023125"/>
    </source>
</evidence>
<evidence type="ECO:0000313" key="7">
    <source>
        <dbReference type="Proteomes" id="UP000199459"/>
    </source>
</evidence>
<evidence type="ECO:0000256" key="3">
    <source>
        <dbReference type="ARBA" id="ARBA00023163"/>
    </source>
</evidence>
<dbReference type="FunFam" id="1.10.10.60:FF:000141">
    <property type="entry name" value="TetR family transcriptional regulator"/>
    <property type="match status" value="1"/>
</dbReference>
<protein>
    <submittedName>
        <fullName evidence="6">Transcriptional regulator, TetR family</fullName>
    </submittedName>
</protein>
<reference evidence="6 7" key="1">
    <citation type="submission" date="2016-10" db="EMBL/GenBank/DDBJ databases">
        <authorList>
            <person name="de Groot N.N."/>
        </authorList>
    </citation>
    <scope>NUCLEOTIDE SEQUENCE [LARGE SCALE GENOMIC DNA]</scope>
    <source>
        <strain evidence="6 7">Nm22</strain>
    </source>
</reference>
<dbReference type="PANTHER" id="PTHR47506">
    <property type="entry name" value="TRANSCRIPTIONAL REGULATORY PROTEIN"/>
    <property type="match status" value="1"/>
</dbReference>
<name>A0A1H8IKX8_9PROT</name>
<keyword evidence="1" id="KW-0805">Transcription regulation</keyword>
<dbReference type="InterPro" id="IPR011075">
    <property type="entry name" value="TetR_C"/>
</dbReference>
<dbReference type="InterPro" id="IPR009057">
    <property type="entry name" value="Homeodomain-like_sf"/>
</dbReference>
<feature type="DNA-binding region" description="H-T-H motif" evidence="4">
    <location>
        <begin position="27"/>
        <end position="46"/>
    </location>
</feature>
<dbReference type="RefSeq" id="WP_090634638.1">
    <property type="nucleotide sequence ID" value="NZ_FOCP01000033.1"/>
</dbReference>
<dbReference type="GO" id="GO:0003677">
    <property type="term" value="F:DNA binding"/>
    <property type="evidence" value="ECO:0007669"/>
    <property type="project" value="UniProtKB-UniRule"/>
</dbReference>
<dbReference type="PRINTS" id="PR00455">
    <property type="entry name" value="HTHTETR"/>
</dbReference>
<gene>
    <name evidence="6" type="ORF">SAMN05216325_13322</name>
</gene>